<dbReference type="VEuPathDB" id="AmoebaDB:EHI5A_018520"/>
<comment type="caution">
    <text evidence="10">The sequence shown here is derived from an EMBL/GenBank/DDBJ whole genome shotgun (WGS) entry which is preliminary data.</text>
</comment>
<comment type="cofactor">
    <cofactor evidence="1">
        <name>Mg(2+)</name>
        <dbReference type="ChEBI" id="CHEBI:18420"/>
    </cofactor>
</comment>
<proteinExistence type="predicted"/>
<dbReference type="VEuPathDB" id="AmoebaDB:KM1_023800"/>
<dbReference type="Proteomes" id="UP000078387">
    <property type="component" value="Unassembled WGS sequence"/>
</dbReference>
<dbReference type="PRINTS" id="PR00449">
    <property type="entry name" value="RASTRNSFRMNG"/>
</dbReference>
<dbReference type="InterPro" id="IPR027417">
    <property type="entry name" value="P-loop_NTPase"/>
</dbReference>
<dbReference type="Gene3D" id="3.40.50.300">
    <property type="entry name" value="P-loop containing nucleotide triphosphate hydrolases"/>
    <property type="match status" value="1"/>
</dbReference>
<dbReference type="FunFam" id="3.40.50.300:FF:003078">
    <property type="entry name" value="Rho family GTPase"/>
    <property type="match status" value="1"/>
</dbReference>
<keyword evidence="9" id="KW-0206">Cytoskeleton</keyword>
<organism evidence="10 11">
    <name type="scientific">Entamoeba histolytica</name>
    <dbReference type="NCBI Taxonomy" id="5759"/>
    <lineage>
        <taxon>Eukaryota</taxon>
        <taxon>Amoebozoa</taxon>
        <taxon>Evosea</taxon>
        <taxon>Archamoebae</taxon>
        <taxon>Mastigamoebida</taxon>
        <taxon>Entamoebidae</taxon>
        <taxon>Entamoeba</taxon>
    </lineage>
</organism>
<evidence type="ECO:0000256" key="8">
    <source>
        <dbReference type="ARBA" id="ARBA00023134"/>
    </source>
</evidence>
<dbReference type="VEuPathDB" id="AmoebaDB:EHI_153460"/>
<evidence type="ECO:0000256" key="3">
    <source>
        <dbReference type="ARBA" id="ARBA00011984"/>
    </source>
</evidence>
<dbReference type="EMBL" id="BDEQ01000001">
    <property type="protein sequence ID" value="GAT91603.1"/>
    <property type="molecule type" value="Genomic_DNA"/>
</dbReference>
<reference evidence="10 11" key="1">
    <citation type="submission" date="2016-05" db="EMBL/GenBank/DDBJ databases">
        <title>First whole genome sequencing of Entamoeba histolytica HM1:IMSS-clone-6.</title>
        <authorList>
            <person name="Mukherjee Avik.K."/>
            <person name="Izumyama S."/>
            <person name="Nakada-Tsukui K."/>
            <person name="Nozaki T."/>
        </authorList>
    </citation>
    <scope>NUCLEOTIDE SEQUENCE [LARGE SCALE GENOMIC DNA]</scope>
    <source>
        <strain evidence="10 11">HM1:IMSS clone 6</strain>
    </source>
</reference>
<dbReference type="PROSITE" id="PS51419">
    <property type="entry name" value="RAB"/>
    <property type="match status" value="1"/>
</dbReference>
<dbReference type="SMART" id="SM00175">
    <property type="entry name" value="RAB"/>
    <property type="match status" value="1"/>
</dbReference>
<dbReference type="OMA" id="GIFESNF"/>
<dbReference type="VEuPathDB" id="AmoebaDB:EHI7A_009940"/>
<dbReference type="GO" id="GO:0005525">
    <property type="term" value="F:GTP binding"/>
    <property type="evidence" value="ECO:0007669"/>
    <property type="project" value="UniProtKB-KW"/>
</dbReference>
<dbReference type="Pfam" id="PF00071">
    <property type="entry name" value="Ras"/>
    <property type="match status" value="1"/>
</dbReference>
<keyword evidence="6" id="KW-0378">Hydrolase</keyword>
<gene>
    <name evidence="10" type="ORF">CL6EHI_153460</name>
</gene>
<comment type="subcellular location">
    <subcellularLocation>
        <location evidence="2">Cytoplasm</location>
        <location evidence="2">Cytoskeleton</location>
    </subcellularLocation>
</comment>
<dbReference type="VEuPathDB" id="AmoebaDB:EHI8A_007360"/>
<evidence type="ECO:0000313" key="11">
    <source>
        <dbReference type="Proteomes" id="UP000078387"/>
    </source>
</evidence>
<evidence type="ECO:0000256" key="4">
    <source>
        <dbReference type="ARBA" id="ARBA00022723"/>
    </source>
</evidence>
<keyword evidence="9" id="KW-0963">Cytoplasm</keyword>
<dbReference type="GO" id="GO:0003925">
    <property type="term" value="F:G protein activity"/>
    <property type="evidence" value="ECO:0007669"/>
    <property type="project" value="UniProtKB-EC"/>
</dbReference>
<evidence type="ECO:0000256" key="1">
    <source>
        <dbReference type="ARBA" id="ARBA00001946"/>
    </source>
</evidence>
<dbReference type="SMART" id="SM00174">
    <property type="entry name" value="RHO"/>
    <property type="match status" value="1"/>
</dbReference>
<dbReference type="SMART" id="SM00173">
    <property type="entry name" value="RAS"/>
    <property type="match status" value="1"/>
</dbReference>
<dbReference type="GO" id="GO:0046872">
    <property type="term" value="F:metal ion binding"/>
    <property type="evidence" value="ECO:0007669"/>
    <property type="project" value="UniProtKB-KW"/>
</dbReference>
<sequence length="199" mass="23189">MNLAKEFKVAVIGDIGVGKTSLLMTQKIQSYEEKFGNGEINYSFEFEIKKLPIVLKVWEVDCSESYDEFRPLSYRDTDCFVIVFSYVDKDTLIHAERKWLREVKNNVTDPIVIFVMTKVDLKSDQNSEDITTDKKIVTEDLLESFKSRSESHFLYECSSKQVGDVRLLWNKIAEIICDSKKTKRKRKLSTTEKIKSLFI</sequence>
<name>A0A5K1VPQ8_ENTHI</name>
<keyword evidence="8" id="KW-0342">GTP-binding</keyword>
<accession>A0A5K1VPQ8</accession>
<evidence type="ECO:0000256" key="9">
    <source>
        <dbReference type="ARBA" id="ARBA00023212"/>
    </source>
</evidence>
<protein>
    <recommendedName>
        <fullName evidence="3">small monomeric GTPase</fullName>
        <ecNumber evidence="3">3.6.5.2</ecNumber>
    </recommendedName>
</protein>
<keyword evidence="5" id="KW-0547">Nucleotide-binding</keyword>
<keyword evidence="4" id="KW-0479">Metal-binding</keyword>
<dbReference type="AlphaFoldDB" id="A0A5K1VPQ8"/>
<evidence type="ECO:0000313" key="10">
    <source>
        <dbReference type="EMBL" id="GAT91603.1"/>
    </source>
</evidence>
<dbReference type="EC" id="3.6.5.2" evidence="3"/>
<dbReference type="InterPro" id="IPR001806">
    <property type="entry name" value="Small_GTPase"/>
</dbReference>
<dbReference type="PANTHER" id="PTHR24072">
    <property type="entry name" value="RHO FAMILY GTPASE"/>
    <property type="match status" value="1"/>
</dbReference>
<evidence type="ECO:0000256" key="5">
    <source>
        <dbReference type="ARBA" id="ARBA00022741"/>
    </source>
</evidence>
<evidence type="ECO:0000256" key="6">
    <source>
        <dbReference type="ARBA" id="ARBA00022801"/>
    </source>
</evidence>
<evidence type="ECO:0000256" key="7">
    <source>
        <dbReference type="ARBA" id="ARBA00022842"/>
    </source>
</evidence>
<dbReference type="SUPFAM" id="SSF52540">
    <property type="entry name" value="P-loop containing nucleoside triphosphate hydrolases"/>
    <property type="match status" value="1"/>
</dbReference>
<dbReference type="InterPro" id="IPR003578">
    <property type="entry name" value="Small_GTPase_Rho"/>
</dbReference>
<dbReference type="GO" id="GO:0007264">
    <property type="term" value="P:small GTPase-mediated signal transduction"/>
    <property type="evidence" value="ECO:0007669"/>
    <property type="project" value="InterPro"/>
</dbReference>
<keyword evidence="7" id="KW-0460">Magnesium</keyword>
<evidence type="ECO:0000256" key="2">
    <source>
        <dbReference type="ARBA" id="ARBA00004245"/>
    </source>
</evidence>
<dbReference type="GO" id="GO:0005856">
    <property type="term" value="C:cytoskeleton"/>
    <property type="evidence" value="ECO:0007669"/>
    <property type="project" value="UniProtKB-SubCell"/>
</dbReference>